<evidence type="ECO:0000256" key="4">
    <source>
        <dbReference type="ARBA" id="ARBA00023136"/>
    </source>
</evidence>
<gene>
    <name evidence="8" type="ORF">ACFSKQ_15710</name>
</gene>
<dbReference type="EMBL" id="JBHUIJ010000022">
    <property type="protein sequence ID" value="MFD2238901.1"/>
    <property type="molecule type" value="Genomic_DNA"/>
</dbReference>
<evidence type="ECO:0000256" key="6">
    <source>
        <dbReference type="SAM" id="Phobius"/>
    </source>
</evidence>
<feature type="transmembrane region" description="Helical" evidence="6">
    <location>
        <begin position="12"/>
        <end position="36"/>
    </location>
</feature>
<evidence type="ECO:0000256" key="1">
    <source>
        <dbReference type="ARBA" id="ARBA00004167"/>
    </source>
</evidence>
<reference evidence="9" key="1">
    <citation type="journal article" date="2019" name="Int. J. Syst. Evol. Microbiol.">
        <title>The Global Catalogue of Microorganisms (GCM) 10K type strain sequencing project: providing services to taxonomists for standard genome sequencing and annotation.</title>
        <authorList>
            <consortium name="The Broad Institute Genomics Platform"/>
            <consortium name="The Broad Institute Genome Sequencing Center for Infectious Disease"/>
            <person name="Wu L."/>
            <person name="Ma J."/>
        </authorList>
    </citation>
    <scope>NUCLEOTIDE SEQUENCE [LARGE SCALE GENOMIC DNA]</scope>
    <source>
        <strain evidence="9">ZS-35-S2</strain>
    </source>
</reference>
<evidence type="ECO:0000313" key="8">
    <source>
        <dbReference type="EMBL" id="MFD2238901.1"/>
    </source>
</evidence>
<comment type="caution">
    <text evidence="8">The sequence shown here is derived from an EMBL/GenBank/DDBJ whole genome shotgun (WGS) entry which is preliminary data.</text>
</comment>
<dbReference type="PROSITE" id="PS52015">
    <property type="entry name" value="TONB_CTD"/>
    <property type="match status" value="1"/>
</dbReference>
<dbReference type="InterPro" id="IPR006260">
    <property type="entry name" value="TonB/TolA_C"/>
</dbReference>
<comment type="subcellular location">
    <subcellularLocation>
        <location evidence="1">Membrane</location>
        <topology evidence="1">Single-pass membrane protein</topology>
    </subcellularLocation>
</comment>
<keyword evidence="3 6" id="KW-1133">Transmembrane helix</keyword>
<dbReference type="Proteomes" id="UP001597371">
    <property type="component" value="Unassembled WGS sequence"/>
</dbReference>
<dbReference type="SUPFAM" id="SSF74653">
    <property type="entry name" value="TolA/TonB C-terminal domain"/>
    <property type="match status" value="1"/>
</dbReference>
<keyword evidence="9" id="KW-1185">Reference proteome</keyword>
<dbReference type="RefSeq" id="WP_209737347.1">
    <property type="nucleotide sequence ID" value="NZ_CP072611.1"/>
</dbReference>
<feature type="compositionally biased region" description="Basic and acidic residues" evidence="5">
    <location>
        <begin position="175"/>
        <end position="194"/>
    </location>
</feature>
<dbReference type="InterPro" id="IPR037682">
    <property type="entry name" value="TonB_C"/>
</dbReference>
<dbReference type="Gene3D" id="3.30.1150.10">
    <property type="match status" value="1"/>
</dbReference>
<evidence type="ECO:0000256" key="2">
    <source>
        <dbReference type="ARBA" id="ARBA00022692"/>
    </source>
</evidence>
<keyword evidence="2 6" id="KW-0812">Transmembrane</keyword>
<name>A0ABW5CPZ0_9HYPH</name>
<feature type="compositionally biased region" description="Pro residues" evidence="5">
    <location>
        <begin position="88"/>
        <end position="119"/>
    </location>
</feature>
<accession>A0ABW5CPZ0</accession>
<sequence length="317" mass="33748">MNPRPDDRSVGLAALRWTTAVGLVAAMYSAGAMALMNVTPEAPPPAGVEQAPILIDLAPPAAAPAIASVDAPEGEELVEDAPDEAAPEPQPEPEPVPDEPPPPEPEPVPEPVEPPPLPEPEPEIVEPEPQIEEPLPEPEPEPAPEEIPEPPAEAEAVINVPVPTIRPTPPPRRQAQREEPRRQETRREQPRRQEATPPRQQQQRRQAPAPSAASQGQQSRQASQGASSSSVSPARWQQQVQARLNRFKRPPRGGGRGTVQVAFTISGSGAASGVRLARSSGNANLDQAALQLVQRASPFPAPPGGRSISLTVPIRYD</sequence>
<dbReference type="Pfam" id="PF13103">
    <property type="entry name" value="TonB_2"/>
    <property type="match status" value="1"/>
</dbReference>
<feature type="region of interest" description="Disordered" evidence="5">
    <location>
        <begin position="65"/>
        <end position="258"/>
    </location>
</feature>
<evidence type="ECO:0000256" key="5">
    <source>
        <dbReference type="SAM" id="MobiDB-lite"/>
    </source>
</evidence>
<proteinExistence type="predicted"/>
<dbReference type="PRINTS" id="PR01217">
    <property type="entry name" value="PRICHEXTENSN"/>
</dbReference>
<feature type="domain" description="TonB C-terminal" evidence="7">
    <location>
        <begin position="231"/>
        <end position="317"/>
    </location>
</feature>
<feature type="compositionally biased region" description="Acidic residues" evidence="5">
    <location>
        <begin position="120"/>
        <end position="148"/>
    </location>
</feature>
<keyword evidence="4 6" id="KW-0472">Membrane</keyword>
<evidence type="ECO:0000313" key="9">
    <source>
        <dbReference type="Proteomes" id="UP001597371"/>
    </source>
</evidence>
<organism evidence="8 9">
    <name type="scientific">Aureimonas populi</name>
    <dbReference type="NCBI Taxonomy" id="1701758"/>
    <lineage>
        <taxon>Bacteria</taxon>
        <taxon>Pseudomonadati</taxon>
        <taxon>Pseudomonadota</taxon>
        <taxon>Alphaproteobacteria</taxon>
        <taxon>Hyphomicrobiales</taxon>
        <taxon>Aurantimonadaceae</taxon>
        <taxon>Aureimonas</taxon>
    </lineage>
</organism>
<protein>
    <submittedName>
        <fullName evidence="8">Energy transducer TonB</fullName>
    </submittedName>
</protein>
<feature type="compositionally biased region" description="Low complexity" evidence="5">
    <location>
        <begin position="195"/>
        <end position="235"/>
    </location>
</feature>
<feature type="compositionally biased region" description="Low complexity" evidence="5">
    <location>
        <begin position="153"/>
        <end position="163"/>
    </location>
</feature>
<evidence type="ECO:0000256" key="3">
    <source>
        <dbReference type="ARBA" id="ARBA00022989"/>
    </source>
</evidence>
<dbReference type="NCBIfam" id="TIGR01352">
    <property type="entry name" value="tonB_Cterm"/>
    <property type="match status" value="1"/>
</dbReference>
<evidence type="ECO:0000259" key="7">
    <source>
        <dbReference type="PROSITE" id="PS52015"/>
    </source>
</evidence>
<feature type="compositionally biased region" description="Acidic residues" evidence="5">
    <location>
        <begin position="72"/>
        <end position="86"/>
    </location>
</feature>